<dbReference type="PROSITE" id="PS50850">
    <property type="entry name" value="MFS"/>
    <property type="match status" value="1"/>
</dbReference>
<keyword evidence="5 6" id="KW-0472">Membrane</keyword>
<keyword evidence="9" id="KW-1185">Reference proteome</keyword>
<evidence type="ECO:0000259" key="7">
    <source>
        <dbReference type="PROSITE" id="PS50850"/>
    </source>
</evidence>
<dbReference type="SUPFAM" id="SSF103473">
    <property type="entry name" value="MFS general substrate transporter"/>
    <property type="match status" value="1"/>
</dbReference>
<evidence type="ECO:0000256" key="6">
    <source>
        <dbReference type="SAM" id="Phobius"/>
    </source>
</evidence>
<evidence type="ECO:0000256" key="4">
    <source>
        <dbReference type="ARBA" id="ARBA00022989"/>
    </source>
</evidence>
<dbReference type="InterPro" id="IPR020846">
    <property type="entry name" value="MFS_dom"/>
</dbReference>
<reference evidence="8 9" key="1">
    <citation type="submission" date="2019-09" db="EMBL/GenBank/DDBJ databases">
        <title>Wenzhouxiangella sp. Genome sequencing and assembly.</title>
        <authorList>
            <person name="Zhang R."/>
        </authorList>
    </citation>
    <scope>NUCLEOTIDE SEQUENCE [LARGE SCALE GENOMIC DNA]</scope>
    <source>
        <strain evidence="8 9">W260</strain>
    </source>
</reference>
<evidence type="ECO:0000256" key="5">
    <source>
        <dbReference type="ARBA" id="ARBA00023136"/>
    </source>
</evidence>
<dbReference type="AlphaFoldDB" id="A0A5N0THC9"/>
<evidence type="ECO:0000256" key="3">
    <source>
        <dbReference type="ARBA" id="ARBA00022692"/>
    </source>
</evidence>
<evidence type="ECO:0000256" key="2">
    <source>
        <dbReference type="ARBA" id="ARBA00022448"/>
    </source>
</evidence>
<dbReference type="InterPro" id="IPR052983">
    <property type="entry name" value="MFS_Riboflavin_Transporter"/>
</dbReference>
<protein>
    <submittedName>
        <fullName evidence="8">MFS transporter</fullName>
    </submittedName>
</protein>
<dbReference type="InterPro" id="IPR011701">
    <property type="entry name" value="MFS"/>
</dbReference>
<dbReference type="GO" id="GO:0016020">
    <property type="term" value="C:membrane"/>
    <property type="evidence" value="ECO:0007669"/>
    <property type="project" value="UniProtKB-SubCell"/>
</dbReference>
<keyword evidence="4 6" id="KW-1133">Transmembrane helix</keyword>
<dbReference type="Gene3D" id="1.20.1250.20">
    <property type="entry name" value="MFS general substrate transporter like domains"/>
    <property type="match status" value="2"/>
</dbReference>
<gene>
    <name evidence="8" type="ORF">F3N42_05655</name>
</gene>
<dbReference type="InterPro" id="IPR036259">
    <property type="entry name" value="MFS_trans_sf"/>
</dbReference>
<feature type="transmembrane region" description="Helical" evidence="6">
    <location>
        <begin position="323"/>
        <end position="346"/>
    </location>
</feature>
<name>A0A5N0THC9_9GAMM</name>
<evidence type="ECO:0000313" key="9">
    <source>
        <dbReference type="Proteomes" id="UP000325372"/>
    </source>
</evidence>
<feature type="transmembrane region" description="Helical" evidence="6">
    <location>
        <begin position="89"/>
        <end position="107"/>
    </location>
</feature>
<comment type="subcellular location">
    <subcellularLocation>
        <location evidence="1">Membrane</location>
        <topology evidence="1">Multi-pass membrane protein</topology>
    </subcellularLocation>
</comment>
<feature type="transmembrane region" description="Helical" evidence="6">
    <location>
        <begin position="113"/>
        <end position="136"/>
    </location>
</feature>
<organism evidence="8 9">
    <name type="scientific">Marinihelvus fidelis</name>
    <dbReference type="NCBI Taxonomy" id="2613842"/>
    <lineage>
        <taxon>Bacteria</taxon>
        <taxon>Pseudomonadati</taxon>
        <taxon>Pseudomonadota</taxon>
        <taxon>Gammaproteobacteria</taxon>
        <taxon>Chromatiales</taxon>
        <taxon>Wenzhouxiangellaceae</taxon>
        <taxon>Marinihelvus</taxon>
    </lineage>
</organism>
<keyword evidence="3 6" id="KW-0812">Transmembrane</keyword>
<feature type="transmembrane region" description="Helical" evidence="6">
    <location>
        <begin position="358"/>
        <end position="377"/>
    </location>
</feature>
<proteinExistence type="predicted"/>
<feature type="transmembrane region" description="Helical" evidence="6">
    <location>
        <begin position="269"/>
        <end position="288"/>
    </location>
</feature>
<feature type="transmembrane region" description="Helical" evidence="6">
    <location>
        <begin position="21"/>
        <end position="46"/>
    </location>
</feature>
<evidence type="ECO:0000256" key="1">
    <source>
        <dbReference type="ARBA" id="ARBA00004141"/>
    </source>
</evidence>
<evidence type="ECO:0000313" key="8">
    <source>
        <dbReference type="EMBL" id="KAA9132699.1"/>
    </source>
</evidence>
<sequence>MVVTNPEHAPMSFLTDLKPDLRWLASGFLLMMFSGFGQTYYIALFAGHIKADLTLTDGSFGALYAVATLASAVVLTWAGKLADTIPIRWLSAGVMAGLALTAVLMAYTYNAWVLALALFGLRFFGQGMLTLTAMTAMGRWFNRKRGRAVAVAAMGMPSGQAFLPAAAVAVMVATSWRQSWLYAALMLAVVGIPLFLYLLHHERHPTRGPMARAGHQPDDRRHQWTRSEVLRHASFYLLMPVILAPPFILTAVFFYQVNLVELRGWRLEMFASTFSLLAIVNVFASLTAGSLVDRFGARRLLATYLVPMGIATLLLGFSGSVAVLLVVMALFGVTMGCASATSGALWAELYGITHLGSIRAVVTALVVISTAVAPGLVGLLLDAGVALELQLLAMGGYSLLMAGWAVWLVPRLGAIALSDGIPAGG</sequence>
<keyword evidence="2" id="KW-0813">Transport</keyword>
<dbReference type="EMBL" id="VYXP01000003">
    <property type="protein sequence ID" value="KAA9132699.1"/>
    <property type="molecule type" value="Genomic_DNA"/>
</dbReference>
<feature type="domain" description="Major facilitator superfamily (MFS) profile" evidence="7">
    <location>
        <begin position="23"/>
        <end position="413"/>
    </location>
</feature>
<feature type="transmembrane region" description="Helical" evidence="6">
    <location>
        <begin position="58"/>
        <end position="77"/>
    </location>
</feature>
<feature type="transmembrane region" description="Helical" evidence="6">
    <location>
        <begin position="148"/>
        <end position="173"/>
    </location>
</feature>
<dbReference type="GO" id="GO:0022857">
    <property type="term" value="F:transmembrane transporter activity"/>
    <property type="evidence" value="ECO:0007669"/>
    <property type="project" value="InterPro"/>
</dbReference>
<feature type="transmembrane region" description="Helical" evidence="6">
    <location>
        <begin position="389"/>
        <end position="409"/>
    </location>
</feature>
<dbReference type="Pfam" id="PF07690">
    <property type="entry name" value="MFS_1"/>
    <property type="match status" value="1"/>
</dbReference>
<dbReference type="PANTHER" id="PTHR43385">
    <property type="entry name" value="RIBOFLAVIN TRANSPORTER RIBJ"/>
    <property type="match status" value="1"/>
</dbReference>
<feature type="transmembrane region" description="Helical" evidence="6">
    <location>
        <begin position="179"/>
        <end position="199"/>
    </location>
</feature>
<comment type="caution">
    <text evidence="8">The sequence shown here is derived from an EMBL/GenBank/DDBJ whole genome shotgun (WGS) entry which is preliminary data.</text>
</comment>
<dbReference type="Proteomes" id="UP000325372">
    <property type="component" value="Unassembled WGS sequence"/>
</dbReference>
<dbReference type="PANTHER" id="PTHR43385:SF1">
    <property type="entry name" value="RIBOFLAVIN TRANSPORTER RIBJ"/>
    <property type="match status" value="1"/>
</dbReference>
<accession>A0A5N0THC9</accession>
<feature type="transmembrane region" description="Helical" evidence="6">
    <location>
        <begin position="235"/>
        <end position="257"/>
    </location>
</feature>